<reference evidence="10" key="1">
    <citation type="submission" date="2018-01" db="EMBL/GenBank/DDBJ databases">
        <authorList>
            <person name="Mao J.F."/>
        </authorList>
    </citation>
    <scope>NUCLEOTIDE SEQUENCE</scope>
    <source>
        <strain evidence="10">Huo1</strain>
        <tissue evidence="10">Leaf</tissue>
    </source>
</reference>
<organism evidence="10">
    <name type="scientific">Salvia splendens</name>
    <name type="common">Scarlet sage</name>
    <dbReference type="NCBI Taxonomy" id="180675"/>
    <lineage>
        <taxon>Eukaryota</taxon>
        <taxon>Viridiplantae</taxon>
        <taxon>Streptophyta</taxon>
        <taxon>Embryophyta</taxon>
        <taxon>Tracheophyta</taxon>
        <taxon>Spermatophyta</taxon>
        <taxon>Magnoliopsida</taxon>
        <taxon>eudicotyledons</taxon>
        <taxon>Gunneridae</taxon>
        <taxon>Pentapetalae</taxon>
        <taxon>asterids</taxon>
        <taxon>lamiids</taxon>
        <taxon>Lamiales</taxon>
        <taxon>Lamiaceae</taxon>
        <taxon>Nepetoideae</taxon>
        <taxon>Mentheae</taxon>
        <taxon>Salviinae</taxon>
        <taxon>Salvia</taxon>
        <taxon>Salvia subgen. Calosphace</taxon>
        <taxon>core Calosphace</taxon>
    </lineage>
</organism>
<dbReference type="OrthoDB" id="2143199at2759"/>
<evidence type="ECO:0000313" key="10">
    <source>
        <dbReference type="EMBL" id="KAG6417594.1"/>
    </source>
</evidence>
<evidence type="ECO:0000259" key="9">
    <source>
        <dbReference type="Pfam" id="PF12819"/>
    </source>
</evidence>
<keyword evidence="5" id="KW-0677">Repeat</keyword>
<keyword evidence="4 8" id="KW-0732">Signal</keyword>
<sequence>MKIHIFLDTNLGMASRWFLISLVFSLCTILSTSADVFISIDCGSSIPNRDENGITWVGDDKYVQSGESRSIKPLNSRFSVADTLRVFTTRNKNCYHIDSVKKGRVLVRASFYYGNYDGKSFPPTFDIHFDGNFWTTVHTSNTEFYYYEVTYVLKRESISVCLAQTKPGQFPFISALEVRSLESSMYNYVNDSYPLLVWKRVAFGSNKVLRYQDDPYDRLWNIGGYGNGSIPVSGDSIFTQRPHVMDNPPPAVLRNAITAKTLNTSVELLMGFPSYEINVFINWYFSEVTRLGPGQNRSFRIFKDNESYSEPIIPLYGDCVEMILDSAIAVSSNTTFSLVPTNVSTLPPLINALEIFQLPEPDDKLTDGTNKKDVEGLASLQERFKLLQSWTSDPCLPAPYTWDWIKCSLDPIPRVTALLLNGYGLSGSLPDFSSMDALQTIDVQNNSLQGPIPDFLGTLPNLKILNFADNQFNGSVPASLSTKKGLNLTVSGNPGLCASDETCHISAASPTNDKKKNILELLFAAITASIFVL</sequence>
<dbReference type="InterPro" id="IPR024788">
    <property type="entry name" value="Malectin-like_Carb-bd_dom"/>
</dbReference>
<dbReference type="GO" id="GO:0016020">
    <property type="term" value="C:membrane"/>
    <property type="evidence" value="ECO:0007669"/>
    <property type="project" value="UniProtKB-SubCell"/>
</dbReference>
<gene>
    <name evidence="10" type="ORF">SASPL_119778</name>
</gene>
<dbReference type="Pfam" id="PF00560">
    <property type="entry name" value="LRR_1"/>
    <property type="match status" value="2"/>
</dbReference>
<dbReference type="EMBL" id="PNBA02000007">
    <property type="protein sequence ID" value="KAG6417594.1"/>
    <property type="molecule type" value="Genomic_DNA"/>
</dbReference>
<dbReference type="Proteomes" id="UP000298416">
    <property type="component" value="Unassembled WGS sequence"/>
</dbReference>
<keyword evidence="2" id="KW-0433">Leucine-rich repeat</keyword>
<feature type="domain" description="Malectin-like" evidence="9">
    <location>
        <begin position="40"/>
        <end position="357"/>
    </location>
</feature>
<keyword evidence="3" id="KW-0812">Transmembrane</keyword>
<comment type="subcellular location">
    <subcellularLocation>
        <location evidence="1">Membrane</location>
        <topology evidence="1">Single-pass membrane protein</topology>
    </subcellularLocation>
</comment>
<protein>
    <recommendedName>
        <fullName evidence="9">Malectin-like domain-containing protein</fullName>
    </recommendedName>
</protein>
<comment type="caution">
    <text evidence="10">The sequence shown here is derived from an EMBL/GenBank/DDBJ whole genome shotgun (WGS) entry which is preliminary data.</text>
</comment>
<dbReference type="FunFam" id="3.80.10.10:FF:000129">
    <property type="entry name" value="Leucine-rich repeat receptor-like kinase"/>
    <property type="match status" value="1"/>
</dbReference>
<name>A0A8X8XS04_SALSN</name>
<keyword evidence="11" id="KW-1185">Reference proteome</keyword>
<dbReference type="SUPFAM" id="SSF52058">
    <property type="entry name" value="L domain-like"/>
    <property type="match status" value="1"/>
</dbReference>
<dbReference type="AlphaFoldDB" id="A0A8X8XS04"/>
<dbReference type="PANTHER" id="PTHR45631">
    <property type="entry name" value="OS07G0107800 PROTEIN-RELATED"/>
    <property type="match status" value="1"/>
</dbReference>
<evidence type="ECO:0000256" key="1">
    <source>
        <dbReference type="ARBA" id="ARBA00004167"/>
    </source>
</evidence>
<dbReference type="PANTHER" id="PTHR45631:SF44">
    <property type="entry name" value="CARBOHYDRATE-BINDING PROTEIN OF THE ER PROTEIN"/>
    <property type="match status" value="1"/>
</dbReference>
<keyword evidence="7" id="KW-0472">Membrane</keyword>
<feature type="chain" id="PRO_5036503520" description="Malectin-like domain-containing protein" evidence="8">
    <location>
        <begin position="35"/>
        <end position="533"/>
    </location>
</feature>
<dbReference type="InterPro" id="IPR032675">
    <property type="entry name" value="LRR_dom_sf"/>
</dbReference>
<evidence type="ECO:0000256" key="7">
    <source>
        <dbReference type="ARBA" id="ARBA00023136"/>
    </source>
</evidence>
<evidence type="ECO:0000256" key="3">
    <source>
        <dbReference type="ARBA" id="ARBA00022692"/>
    </source>
</evidence>
<evidence type="ECO:0000256" key="6">
    <source>
        <dbReference type="ARBA" id="ARBA00022989"/>
    </source>
</evidence>
<dbReference type="Pfam" id="PF12819">
    <property type="entry name" value="Malectin_like"/>
    <property type="match status" value="1"/>
</dbReference>
<feature type="signal peptide" evidence="8">
    <location>
        <begin position="1"/>
        <end position="34"/>
    </location>
</feature>
<keyword evidence="6" id="KW-1133">Transmembrane helix</keyword>
<evidence type="ECO:0000256" key="8">
    <source>
        <dbReference type="SAM" id="SignalP"/>
    </source>
</evidence>
<evidence type="ECO:0000256" key="4">
    <source>
        <dbReference type="ARBA" id="ARBA00022729"/>
    </source>
</evidence>
<dbReference type="InterPro" id="IPR001611">
    <property type="entry name" value="Leu-rich_rpt"/>
</dbReference>
<evidence type="ECO:0000313" key="11">
    <source>
        <dbReference type="Proteomes" id="UP000298416"/>
    </source>
</evidence>
<accession>A0A8X8XS04</accession>
<evidence type="ECO:0000256" key="5">
    <source>
        <dbReference type="ARBA" id="ARBA00022737"/>
    </source>
</evidence>
<evidence type="ECO:0000256" key="2">
    <source>
        <dbReference type="ARBA" id="ARBA00022614"/>
    </source>
</evidence>
<dbReference type="Gene3D" id="3.80.10.10">
    <property type="entry name" value="Ribonuclease Inhibitor"/>
    <property type="match status" value="1"/>
</dbReference>
<proteinExistence type="predicted"/>
<reference evidence="10" key="2">
    <citation type="submission" date="2020-08" db="EMBL/GenBank/DDBJ databases">
        <title>Plant Genome Project.</title>
        <authorList>
            <person name="Zhang R.-G."/>
        </authorList>
    </citation>
    <scope>NUCLEOTIDE SEQUENCE</scope>
    <source>
        <strain evidence="10">Huo1</strain>
        <tissue evidence="10">Leaf</tissue>
    </source>
</reference>